<proteinExistence type="predicted"/>
<dbReference type="EMBL" id="BONQ01000096">
    <property type="protein sequence ID" value="GIG48203.1"/>
    <property type="molecule type" value="Genomic_DNA"/>
</dbReference>
<dbReference type="Gene3D" id="3.40.630.30">
    <property type="match status" value="1"/>
</dbReference>
<accession>A0A919PTI7</accession>
<comment type="caution">
    <text evidence="2">The sequence shown here is derived from an EMBL/GenBank/DDBJ whole genome shotgun (WGS) entry which is preliminary data.</text>
</comment>
<dbReference type="AlphaFoldDB" id="A0A919PTI7"/>
<reference evidence="2" key="1">
    <citation type="submission" date="2021-01" db="EMBL/GenBank/DDBJ databases">
        <title>Whole genome shotgun sequence of Dactylosporangium siamense NBRC 106093.</title>
        <authorList>
            <person name="Komaki H."/>
            <person name="Tamura T."/>
        </authorList>
    </citation>
    <scope>NUCLEOTIDE SEQUENCE</scope>
    <source>
        <strain evidence="2">NBRC 106093</strain>
    </source>
</reference>
<dbReference type="SUPFAM" id="SSF55729">
    <property type="entry name" value="Acyl-CoA N-acyltransferases (Nat)"/>
    <property type="match status" value="1"/>
</dbReference>
<evidence type="ECO:0000259" key="1">
    <source>
        <dbReference type="PROSITE" id="PS51186"/>
    </source>
</evidence>
<keyword evidence="3" id="KW-1185">Reference proteome</keyword>
<dbReference type="InterPro" id="IPR016181">
    <property type="entry name" value="Acyl_CoA_acyltransferase"/>
</dbReference>
<dbReference type="GO" id="GO:0016747">
    <property type="term" value="F:acyltransferase activity, transferring groups other than amino-acyl groups"/>
    <property type="evidence" value="ECO:0007669"/>
    <property type="project" value="InterPro"/>
</dbReference>
<gene>
    <name evidence="2" type="ORF">Dsi01nite_062440</name>
</gene>
<dbReference type="InterPro" id="IPR000182">
    <property type="entry name" value="GNAT_dom"/>
</dbReference>
<protein>
    <submittedName>
        <fullName evidence="2">N-acetyltransferase</fullName>
    </submittedName>
</protein>
<dbReference type="Pfam" id="PF00583">
    <property type="entry name" value="Acetyltransf_1"/>
    <property type="match status" value="1"/>
</dbReference>
<evidence type="ECO:0000313" key="2">
    <source>
        <dbReference type="EMBL" id="GIG48203.1"/>
    </source>
</evidence>
<name>A0A919PTI7_9ACTN</name>
<dbReference type="Proteomes" id="UP000660611">
    <property type="component" value="Unassembled WGS sequence"/>
</dbReference>
<evidence type="ECO:0000313" key="3">
    <source>
        <dbReference type="Proteomes" id="UP000660611"/>
    </source>
</evidence>
<organism evidence="2 3">
    <name type="scientific">Dactylosporangium siamense</name>
    <dbReference type="NCBI Taxonomy" id="685454"/>
    <lineage>
        <taxon>Bacteria</taxon>
        <taxon>Bacillati</taxon>
        <taxon>Actinomycetota</taxon>
        <taxon>Actinomycetes</taxon>
        <taxon>Micromonosporales</taxon>
        <taxon>Micromonosporaceae</taxon>
        <taxon>Dactylosporangium</taxon>
    </lineage>
</organism>
<dbReference type="PROSITE" id="PS51186">
    <property type="entry name" value="GNAT"/>
    <property type="match status" value="1"/>
</dbReference>
<feature type="domain" description="N-acetyltransferase" evidence="1">
    <location>
        <begin position="1"/>
        <end position="137"/>
    </location>
</feature>
<sequence length="157" mass="17028">MRVDLYGGDRAALRWSFELAEDSAELLDGYLDQGRVLVALETAPDGGHVVGHLQLVGLEIKNMAVVPRRRGSGVGAALISAAAALVRAEGGGTILVATGAADVGNLRFYQRQGFRFRSVERDVFTPARGYPEGIMVDGIELRDQVWLDREIQPDPPR</sequence>
<dbReference type="RefSeq" id="WP_203849912.1">
    <property type="nucleotide sequence ID" value="NZ_BAAAVW010000022.1"/>
</dbReference>